<protein>
    <submittedName>
        <fullName evidence="3">Glucose 1-dehydrogenase</fullName>
        <ecNumber evidence="3">1.1.1.47</ecNumber>
    </submittedName>
</protein>
<dbReference type="PRINTS" id="PR00080">
    <property type="entry name" value="SDRFAMILY"/>
</dbReference>
<dbReference type="OrthoDB" id="7064009at2"/>
<evidence type="ECO:0000256" key="1">
    <source>
        <dbReference type="ARBA" id="ARBA00006484"/>
    </source>
</evidence>
<reference evidence="3 4" key="1">
    <citation type="submission" date="2019-03" db="EMBL/GenBank/DDBJ databases">
        <authorList>
            <person name="Gonzalez-Pimentel J.L."/>
        </authorList>
    </citation>
    <scope>NUCLEOTIDE SEQUENCE [LARGE SCALE GENOMIC DNA]</scope>
    <source>
        <strain evidence="3 4">JCM 31289</strain>
    </source>
</reference>
<evidence type="ECO:0000256" key="2">
    <source>
        <dbReference type="ARBA" id="ARBA00023002"/>
    </source>
</evidence>
<name>A0A4Z0HFX3_9ACTN</name>
<dbReference type="AlphaFoldDB" id="A0A4Z0HFX3"/>
<dbReference type="NCBIfam" id="NF005559">
    <property type="entry name" value="PRK07231.1"/>
    <property type="match status" value="1"/>
</dbReference>
<accession>A0A4Z0HFX3</accession>
<comment type="caution">
    <text evidence="3">The sequence shown here is derived from an EMBL/GenBank/DDBJ whole genome shotgun (WGS) entry which is preliminary data.</text>
</comment>
<dbReference type="PANTHER" id="PTHR24321:SF8">
    <property type="entry name" value="ESTRADIOL 17-BETA-DEHYDROGENASE 8-RELATED"/>
    <property type="match status" value="1"/>
</dbReference>
<dbReference type="InterPro" id="IPR036291">
    <property type="entry name" value="NAD(P)-bd_dom_sf"/>
</dbReference>
<dbReference type="FunFam" id="3.40.50.720:FF:000084">
    <property type="entry name" value="Short-chain dehydrogenase reductase"/>
    <property type="match status" value="1"/>
</dbReference>
<dbReference type="PANTHER" id="PTHR24321">
    <property type="entry name" value="DEHYDROGENASES, SHORT CHAIN"/>
    <property type="match status" value="1"/>
</dbReference>
<dbReference type="InterPro" id="IPR002347">
    <property type="entry name" value="SDR_fam"/>
</dbReference>
<evidence type="ECO:0000313" key="3">
    <source>
        <dbReference type="EMBL" id="TGB17685.1"/>
    </source>
</evidence>
<organism evidence="3 4">
    <name type="scientific">Streptomyces palmae</name>
    <dbReference type="NCBI Taxonomy" id="1701085"/>
    <lineage>
        <taxon>Bacteria</taxon>
        <taxon>Bacillati</taxon>
        <taxon>Actinomycetota</taxon>
        <taxon>Actinomycetes</taxon>
        <taxon>Kitasatosporales</taxon>
        <taxon>Streptomycetaceae</taxon>
        <taxon>Streptomyces</taxon>
    </lineage>
</organism>
<dbReference type="PROSITE" id="PS00061">
    <property type="entry name" value="ADH_SHORT"/>
    <property type="match status" value="1"/>
</dbReference>
<dbReference type="EC" id="1.1.1.47" evidence="3"/>
<gene>
    <name evidence="3" type="ORF">E4099_03040</name>
</gene>
<dbReference type="CDD" id="cd05233">
    <property type="entry name" value="SDR_c"/>
    <property type="match status" value="1"/>
</dbReference>
<dbReference type="SUPFAM" id="SSF51735">
    <property type="entry name" value="NAD(P)-binding Rossmann-fold domains"/>
    <property type="match status" value="1"/>
</dbReference>
<dbReference type="RefSeq" id="WP_135337332.1">
    <property type="nucleotide sequence ID" value="NZ_JBHLTX010000060.1"/>
</dbReference>
<evidence type="ECO:0000313" key="4">
    <source>
        <dbReference type="Proteomes" id="UP000297948"/>
    </source>
</evidence>
<keyword evidence="2 3" id="KW-0560">Oxidoreductase</keyword>
<dbReference type="InterPro" id="IPR020904">
    <property type="entry name" value="Sc_DH/Rdtase_CS"/>
</dbReference>
<dbReference type="EMBL" id="SRID01000014">
    <property type="protein sequence ID" value="TGB17685.1"/>
    <property type="molecule type" value="Genomic_DNA"/>
</dbReference>
<keyword evidence="4" id="KW-1185">Reference proteome</keyword>
<comment type="similarity">
    <text evidence="1">Belongs to the short-chain dehydrogenases/reductases (SDR) family.</text>
</comment>
<dbReference type="Gene3D" id="3.40.50.720">
    <property type="entry name" value="NAD(P)-binding Rossmann-like Domain"/>
    <property type="match status" value="1"/>
</dbReference>
<proteinExistence type="inferred from homology"/>
<dbReference type="Proteomes" id="UP000297948">
    <property type="component" value="Unassembled WGS sequence"/>
</dbReference>
<dbReference type="Pfam" id="PF13561">
    <property type="entry name" value="adh_short_C2"/>
    <property type="match status" value="1"/>
</dbReference>
<sequence length="252" mass="25899">MTKQFAGKTALITGGGSGIGRASALALAAEGALVTVAGRTEESLKETVRRIEAAGGTARYVLADVSREDAVERAVAAAVEGTGRLDIALNNAGYDGEFQYTWEYDADMLDRMLATNTRGVFLSMKHELKHMVAQGSGVIVNMASGAGLVGVTGFSGYTATKAAVISMTKSTALEAAPHGIRVNAVAPGLVETPMIAAMDPDTGPMKSIVASHPLGRIARAAEVADAVVWLSSERSSFVTGAVVPVDGGYTVP</sequence>
<dbReference type="GO" id="GO:0047936">
    <property type="term" value="F:glucose 1-dehydrogenase [NAD(P)+] activity"/>
    <property type="evidence" value="ECO:0007669"/>
    <property type="project" value="UniProtKB-EC"/>
</dbReference>
<dbReference type="PRINTS" id="PR00081">
    <property type="entry name" value="GDHRDH"/>
</dbReference>